<accession>A0AAV1VM17</accession>
<evidence type="ECO:0000313" key="4">
    <source>
        <dbReference type="Proteomes" id="UP001162060"/>
    </source>
</evidence>
<evidence type="ECO:0000259" key="2">
    <source>
        <dbReference type="PROSITE" id="PS50835"/>
    </source>
</evidence>
<feature type="region of interest" description="Disordered" evidence="1">
    <location>
        <begin position="23"/>
        <end position="57"/>
    </location>
</feature>
<dbReference type="InterPro" id="IPR007110">
    <property type="entry name" value="Ig-like_dom"/>
</dbReference>
<feature type="compositionally biased region" description="Basic and acidic residues" evidence="1">
    <location>
        <begin position="290"/>
        <end position="300"/>
    </location>
</feature>
<feature type="region of interest" description="Disordered" evidence="1">
    <location>
        <begin position="355"/>
        <end position="415"/>
    </location>
</feature>
<name>A0AAV1VM17_9STRA</name>
<sequence>MQLMENMAATGLGADVPILTASVHTPELAESPRSDDDEDEVKRDYMAVDDDESEANCGSTWSTVEALAGGSESCEKHSTQKEMYCTGDAPELAKQELCASISTRSVDSGTSATELYKVDSISCNSSSRRLCLEWHSCGDPEEAHVLSDFPHQDETVLAAAVTTSAATIDCTTALTRESAATQSTSDFGESTSSCISSDGSQVSGQGEEMQPTEFTQRPRGSISHCEEMNGVANEESTAVAKDEQPEKKDVLIHTVNSTENELEDDQTVEISSGEGNVREYENLGNSAQSDGREPPQESRMVRAALRVSTERLVGSEAKSESLETIKAAVTSKRKESSELQGDFAKSDICDEHVSSACTSTPAHSPQWSTHASKKKRKKSPSQPEHTRSRSLRRSPRVKTKPPELTRLERKRMANPVVLTHLDRQYGNSASSPAPSGMVCKSGGAQVTASRGEAAIHLEKCRSFGRKVSQLDEADDVEDKAPASPSAPSTVQAVKTESGCDEPGVAYALVDLMGTKALAAKLKRSFQSATFSGHAPVSRFQHLIGDDVTGLRHLNVYRLLDAVNQLDGPILQLHLRWPGVRRTTGQDQVDPVSKQKLGAWKAPAFAFLHLGVWLINSLHRWRKS</sequence>
<proteinExistence type="predicted"/>
<feature type="compositionally biased region" description="Polar residues" evidence="1">
    <location>
        <begin position="355"/>
        <end position="370"/>
    </location>
</feature>
<comment type="caution">
    <text evidence="3">The sequence shown here is derived from an EMBL/GenBank/DDBJ whole genome shotgun (WGS) entry which is preliminary data.</text>
</comment>
<feature type="compositionally biased region" description="Polar residues" evidence="1">
    <location>
        <begin position="181"/>
        <end position="204"/>
    </location>
</feature>
<dbReference type="AlphaFoldDB" id="A0AAV1VM17"/>
<feature type="region of interest" description="Disordered" evidence="1">
    <location>
        <begin position="181"/>
        <end position="219"/>
    </location>
</feature>
<evidence type="ECO:0000313" key="3">
    <source>
        <dbReference type="EMBL" id="CAK7947365.1"/>
    </source>
</evidence>
<feature type="compositionally biased region" description="Basic residues" evidence="1">
    <location>
        <begin position="388"/>
        <end position="399"/>
    </location>
</feature>
<gene>
    <name evidence="3" type="ORF">PM001_LOCUS32515</name>
</gene>
<dbReference type="Proteomes" id="UP001162060">
    <property type="component" value="Unassembled WGS sequence"/>
</dbReference>
<feature type="compositionally biased region" description="Basic and acidic residues" evidence="1">
    <location>
        <begin position="30"/>
        <end position="46"/>
    </location>
</feature>
<feature type="region of interest" description="Disordered" evidence="1">
    <location>
        <begin position="471"/>
        <end position="496"/>
    </location>
</feature>
<feature type="compositionally biased region" description="Polar residues" evidence="1">
    <location>
        <begin position="485"/>
        <end position="494"/>
    </location>
</feature>
<protein>
    <recommendedName>
        <fullName evidence="2">Ig-like domain-containing protein</fullName>
    </recommendedName>
</protein>
<feature type="compositionally biased region" description="Basic and acidic residues" evidence="1">
    <location>
        <begin position="400"/>
        <end position="411"/>
    </location>
</feature>
<dbReference type="EMBL" id="CAKLBY020000378">
    <property type="protein sequence ID" value="CAK7947365.1"/>
    <property type="molecule type" value="Genomic_DNA"/>
</dbReference>
<feature type="region of interest" description="Disordered" evidence="1">
    <location>
        <begin position="273"/>
        <end position="342"/>
    </location>
</feature>
<evidence type="ECO:0000256" key="1">
    <source>
        <dbReference type="SAM" id="MobiDB-lite"/>
    </source>
</evidence>
<reference evidence="3" key="1">
    <citation type="submission" date="2024-01" db="EMBL/GenBank/DDBJ databases">
        <authorList>
            <person name="Webb A."/>
        </authorList>
    </citation>
    <scope>NUCLEOTIDE SEQUENCE</scope>
    <source>
        <strain evidence="3">Pm1</strain>
    </source>
</reference>
<dbReference type="PROSITE" id="PS50835">
    <property type="entry name" value="IG_LIKE"/>
    <property type="match status" value="1"/>
</dbReference>
<feature type="domain" description="Ig-like" evidence="2">
    <location>
        <begin position="90"/>
        <end position="181"/>
    </location>
</feature>
<organism evidence="3 4">
    <name type="scientific">Peronospora matthiolae</name>
    <dbReference type="NCBI Taxonomy" id="2874970"/>
    <lineage>
        <taxon>Eukaryota</taxon>
        <taxon>Sar</taxon>
        <taxon>Stramenopiles</taxon>
        <taxon>Oomycota</taxon>
        <taxon>Peronosporomycetes</taxon>
        <taxon>Peronosporales</taxon>
        <taxon>Peronosporaceae</taxon>
        <taxon>Peronospora</taxon>
    </lineage>
</organism>